<sequence length="408" mass="43684">MGPFGVSLAQGLASSSASSGSSGLISGAIGQIFAGANARREWRFKQKEMALQQKYALEQMQKQSELSYGQWQKQFDYQNAYNDPSKVFERYLAAGVNPSAVLGSSGVGVNATLPGGSAGMPSASGPSGGTFGSYGAPIGDPTALAQNMTASAAAARDRASADLYSAQANDINARNFGREAFKMAFDLENQLLEANITESSARARYFNTISDWQDARNVYKDLIATAEWQKCVGELALIVENYNRLKADNHAYIPIADQVAAANVGYILASTRSLNASAKVNELDAQDIQNWLTVNWKTEIDVPEVDKNGSPTGQTRKMTGFDIAAYLLGIQYTAGAQGIAARDFENWQKKHPMLIGITQSVANGASTAAGVVAGRRMGTPRNTVTRTSYSDRNGEFIGGTLVQKNVMY</sequence>
<proteinExistence type="predicted"/>
<dbReference type="EMBL" id="OM869561">
    <property type="protein sequence ID" value="UPW41232.1"/>
    <property type="molecule type" value="Genomic_DNA"/>
</dbReference>
<name>A0A976R7F8_9VIRU</name>
<accession>A0A976R7F8</accession>
<reference evidence="1" key="1">
    <citation type="submission" date="2022-02" db="EMBL/GenBank/DDBJ databases">
        <title>Towards deciphering the DNA virus diversity associated with rodent species in the families Cricetidae and Heteromyidae.</title>
        <authorList>
            <person name="Lund M."/>
            <person name="Larsen B.B."/>
            <person name="Gryseels S."/>
            <person name="Kraberger S."/>
            <person name="Rowsey D.M."/>
            <person name="Steger L."/>
            <person name="Yule K.M."/>
            <person name="Upham N.S."/>
            <person name="Worobey M."/>
            <person name="Van Doorslaer K."/>
            <person name="Varsani A."/>
        </authorList>
    </citation>
    <scope>NUCLEOTIDE SEQUENCE</scope>
    <source>
        <strain evidence="1">UA08Rod_4820</strain>
    </source>
</reference>
<organism evidence="1">
    <name type="scientific">Sigmofec virus UA08Rod_4820</name>
    <dbReference type="NCBI Taxonomy" id="2929410"/>
    <lineage>
        <taxon>Viruses</taxon>
        <taxon>Monodnaviria</taxon>
        <taxon>Sangervirae</taxon>
        <taxon>Phixviricota</taxon>
        <taxon>Malgrandaviricetes</taxon>
        <taxon>Petitvirales</taxon>
        <taxon>Microviridae</taxon>
    </lineage>
</organism>
<evidence type="ECO:0000313" key="1">
    <source>
        <dbReference type="EMBL" id="UPW41232.1"/>
    </source>
</evidence>
<protein>
    <submittedName>
        <fullName evidence="1">DNA pilot protein</fullName>
    </submittedName>
</protein>